<sequence length="82" mass="8213">MTEAIVLPLRVTYPVLPIWYASAHTPAARARGLAGFPAGDGAVDAAEAPRAAGAGAGPVPAEAIPAGTSTKEQVSEAMAVFR</sequence>
<feature type="region of interest" description="Disordered" evidence="1">
    <location>
        <begin position="49"/>
        <end position="70"/>
    </location>
</feature>
<dbReference type="EMBL" id="BAAATK010000011">
    <property type="protein sequence ID" value="GAA2432719.1"/>
    <property type="molecule type" value="Genomic_DNA"/>
</dbReference>
<organism evidence="2 3">
    <name type="scientific">Streptomyces glaucus</name>
    <dbReference type="NCBI Taxonomy" id="284029"/>
    <lineage>
        <taxon>Bacteria</taxon>
        <taxon>Bacillati</taxon>
        <taxon>Actinomycetota</taxon>
        <taxon>Actinomycetes</taxon>
        <taxon>Kitasatosporales</taxon>
        <taxon>Streptomycetaceae</taxon>
        <taxon>Streptomyces</taxon>
    </lineage>
</organism>
<comment type="caution">
    <text evidence="2">The sequence shown here is derived from an EMBL/GenBank/DDBJ whole genome shotgun (WGS) entry which is preliminary data.</text>
</comment>
<feature type="compositionally biased region" description="Low complexity" evidence="1">
    <location>
        <begin position="49"/>
        <end position="67"/>
    </location>
</feature>
<dbReference type="Proteomes" id="UP001500460">
    <property type="component" value="Unassembled WGS sequence"/>
</dbReference>
<proteinExistence type="predicted"/>
<evidence type="ECO:0000313" key="3">
    <source>
        <dbReference type="Proteomes" id="UP001500460"/>
    </source>
</evidence>
<gene>
    <name evidence="2" type="ORF">GCM10010421_21960</name>
</gene>
<evidence type="ECO:0008006" key="4">
    <source>
        <dbReference type="Google" id="ProtNLM"/>
    </source>
</evidence>
<protein>
    <recommendedName>
        <fullName evidence="4">Secreted protein</fullName>
    </recommendedName>
</protein>
<name>A0ABN3JJX8_9ACTN</name>
<evidence type="ECO:0000313" key="2">
    <source>
        <dbReference type="EMBL" id="GAA2432719.1"/>
    </source>
</evidence>
<accession>A0ABN3JJX8</accession>
<keyword evidence="3" id="KW-1185">Reference proteome</keyword>
<evidence type="ECO:0000256" key="1">
    <source>
        <dbReference type="SAM" id="MobiDB-lite"/>
    </source>
</evidence>
<reference evidence="2 3" key="1">
    <citation type="journal article" date="2019" name="Int. J. Syst. Evol. Microbiol.">
        <title>The Global Catalogue of Microorganisms (GCM) 10K type strain sequencing project: providing services to taxonomists for standard genome sequencing and annotation.</title>
        <authorList>
            <consortium name="The Broad Institute Genomics Platform"/>
            <consortium name="The Broad Institute Genome Sequencing Center for Infectious Disease"/>
            <person name="Wu L."/>
            <person name="Ma J."/>
        </authorList>
    </citation>
    <scope>NUCLEOTIDE SEQUENCE [LARGE SCALE GENOMIC DNA]</scope>
    <source>
        <strain evidence="2 3">JCM 6922</strain>
    </source>
</reference>